<proteinExistence type="predicted"/>
<dbReference type="InterPro" id="IPR000909">
    <property type="entry name" value="PLipase_C_PInositol-sp_X_dom"/>
</dbReference>
<evidence type="ECO:0000313" key="3">
    <source>
        <dbReference type="Proteomes" id="UP001153620"/>
    </source>
</evidence>
<keyword evidence="3" id="KW-1185">Reference proteome</keyword>
<dbReference type="EMBL" id="OU895877">
    <property type="protein sequence ID" value="CAG9798150.1"/>
    <property type="molecule type" value="Genomic_DNA"/>
</dbReference>
<sequence>MDSTNQVISIIRNHPTVDHGINYITTILNRMSNMALTMFQQRNNQIKMKSSGYSDDLINWMGNLPNSIRESIPIINLAIPGTHDSGTYSINADSKLAPDAADFIRQIYAFSPWVLHRWVKTQKYTFKEQLQNGIRYFDLRISTRIDDDKFYFVHGVYCDEVTRPFEEIRDFLKDHPKEFVIFDCQHFYDFEAYHHQKFSELLIQLFGTRIYERILYEEEFPDLTLNKALNLHKQLVVIYRNDNINKSFFTTDHFITPWPNVTDVKKMERSLDISIMSRTPYQGHVTQLLLTPTYRFIIARIYSSLKIKCAEEVVDNCKEYIESRKPGPFKDYEARRSNVFIADFVDLEDNYFPKAIIDLNMKLLNP</sequence>
<dbReference type="SMART" id="SM00148">
    <property type="entry name" value="PLCXc"/>
    <property type="match status" value="1"/>
</dbReference>
<dbReference type="OrthoDB" id="1046782at2759"/>
<accession>A0A9N9RJU5</accession>
<gene>
    <name evidence="2" type="ORF">CHIRRI_LOCUS1135</name>
</gene>
<dbReference type="CDD" id="cd08616">
    <property type="entry name" value="PI-PLCXD1c"/>
    <property type="match status" value="1"/>
</dbReference>
<dbReference type="PANTHER" id="PTHR13593:SF113">
    <property type="entry name" value="SI:DKEY-266F7.9"/>
    <property type="match status" value="1"/>
</dbReference>
<dbReference type="InterPro" id="IPR051057">
    <property type="entry name" value="PI-PLC_domain"/>
</dbReference>
<protein>
    <recommendedName>
        <fullName evidence="1">Phosphatidylinositol-specific phospholipase C X domain-containing protein</fullName>
    </recommendedName>
</protein>
<dbReference type="Proteomes" id="UP001153620">
    <property type="component" value="Chromosome 1"/>
</dbReference>
<dbReference type="Gene3D" id="3.20.20.190">
    <property type="entry name" value="Phosphatidylinositol (PI) phosphodiesterase"/>
    <property type="match status" value="1"/>
</dbReference>
<dbReference type="PANTHER" id="PTHR13593">
    <property type="match status" value="1"/>
</dbReference>
<evidence type="ECO:0000313" key="2">
    <source>
        <dbReference type="EMBL" id="CAG9798150.1"/>
    </source>
</evidence>
<name>A0A9N9RJU5_9DIPT</name>
<dbReference type="GO" id="GO:0008081">
    <property type="term" value="F:phosphoric diester hydrolase activity"/>
    <property type="evidence" value="ECO:0007669"/>
    <property type="project" value="InterPro"/>
</dbReference>
<evidence type="ECO:0000259" key="1">
    <source>
        <dbReference type="SMART" id="SM00148"/>
    </source>
</evidence>
<organism evidence="2 3">
    <name type="scientific">Chironomus riparius</name>
    <dbReference type="NCBI Taxonomy" id="315576"/>
    <lineage>
        <taxon>Eukaryota</taxon>
        <taxon>Metazoa</taxon>
        <taxon>Ecdysozoa</taxon>
        <taxon>Arthropoda</taxon>
        <taxon>Hexapoda</taxon>
        <taxon>Insecta</taxon>
        <taxon>Pterygota</taxon>
        <taxon>Neoptera</taxon>
        <taxon>Endopterygota</taxon>
        <taxon>Diptera</taxon>
        <taxon>Nematocera</taxon>
        <taxon>Chironomoidea</taxon>
        <taxon>Chironomidae</taxon>
        <taxon>Chironominae</taxon>
        <taxon>Chironomus</taxon>
    </lineage>
</organism>
<dbReference type="SUPFAM" id="SSF51695">
    <property type="entry name" value="PLC-like phosphodiesterases"/>
    <property type="match status" value="1"/>
</dbReference>
<feature type="domain" description="Phosphatidylinositol-specific phospholipase C X" evidence="1">
    <location>
        <begin position="70"/>
        <end position="233"/>
    </location>
</feature>
<dbReference type="GO" id="GO:0006629">
    <property type="term" value="P:lipid metabolic process"/>
    <property type="evidence" value="ECO:0007669"/>
    <property type="project" value="InterPro"/>
</dbReference>
<dbReference type="InterPro" id="IPR017946">
    <property type="entry name" value="PLC-like_Pdiesterase_TIM-brl"/>
</dbReference>
<reference evidence="2" key="2">
    <citation type="submission" date="2022-10" db="EMBL/GenBank/DDBJ databases">
        <authorList>
            <consortium name="ENA_rothamsted_submissions"/>
            <consortium name="culmorum"/>
            <person name="King R."/>
        </authorList>
    </citation>
    <scope>NUCLEOTIDE SEQUENCE</scope>
</reference>
<reference evidence="2" key="1">
    <citation type="submission" date="2022-01" db="EMBL/GenBank/DDBJ databases">
        <authorList>
            <person name="King R."/>
        </authorList>
    </citation>
    <scope>NUCLEOTIDE SEQUENCE</scope>
</reference>
<dbReference type="AlphaFoldDB" id="A0A9N9RJU5"/>
<dbReference type="InterPro" id="IPR042158">
    <property type="entry name" value="PLCXD1/2/3"/>
</dbReference>